<evidence type="ECO:0000313" key="3">
    <source>
        <dbReference type="Proteomes" id="UP000289792"/>
    </source>
</evidence>
<keyword evidence="3" id="KW-1185">Reference proteome</keyword>
<feature type="domain" description="DUF5689" evidence="1">
    <location>
        <begin position="52"/>
        <end position="284"/>
    </location>
</feature>
<dbReference type="OrthoDB" id="1492759at2"/>
<protein>
    <submittedName>
        <fullName evidence="2">DUF5017 domain-containing protein</fullName>
    </submittedName>
</protein>
<dbReference type="Proteomes" id="UP000289792">
    <property type="component" value="Unassembled WGS sequence"/>
</dbReference>
<accession>A0A4V1LNE9</accession>
<sequence length="471" mass="52251">MTNRILATFITITMSMVMTSCVQDDDFSVPDDLGVEENKGLEALLASGAIEVSFTELKLKYSNNYKKPVLIDTDLYVKGYVSSSDKEGNFFKEIFLQNAPENPTAGIKVILNQVETYNQYNFGREVYIKLKGLYIGEERVGNGLVTIGGETATDQYGTTVKRLTENQRKQQLFRSQNTLELIPLQLQFSEVSAANLGLYVQFNDVEFNDGLEGKRYFDPAQDFDTVREMQTCSSAIGYFYFPLETSSFTTFKDVLLPLGNGTIKGVITKTFDGSAIVLALNDLEGVDMNESRCTPVGIDDFNIVFKEDFESAVDDADVDFEGWTNFSQAGKVKWKTNISDANGYAEFNPVGSGNTSNIGWLITPGYHKNAQSRAYLNFKAAQYQVRSSTNILEVMISTDYDGSNVQAATWHHLEASLPSQSTPSHEFLDSGLIDLSSYEGILYIAFKVTGNGRTTSLSGAYLIDDILISEK</sequence>
<reference evidence="2 3" key="1">
    <citation type="submission" date="2019-01" db="EMBL/GenBank/DDBJ databases">
        <title>Genome sequence of the Antarctic species Gelidibacter gilvus ACAM 158(T).</title>
        <authorList>
            <person name="Bowman J.P."/>
        </authorList>
    </citation>
    <scope>NUCLEOTIDE SEQUENCE [LARGE SCALE GENOMIC DNA]</scope>
    <source>
        <strain evidence="2 3">IC158</strain>
    </source>
</reference>
<dbReference type="PROSITE" id="PS51257">
    <property type="entry name" value="PROKAR_LIPOPROTEIN"/>
    <property type="match status" value="1"/>
</dbReference>
<evidence type="ECO:0000259" key="1">
    <source>
        <dbReference type="Pfam" id="PF18942"/>
    </source>
</evidence>
<dbReference type="EMBL" id="SDDZ01000001">
    <property type="protein sequence ID" value="RXJ52530.1"/>
    <property type="molecule type" value="Genomic_DNA"/>
</dbReference>
<dbReference type="RefSeq" id="WP_129015664.1">
    <property type="nucleotide sequence ID" value="NZ_SDDZ01000001.1"/>
</dbReference>
<evidence type="ECO:0000313" key="2">
    <source>
        <dbReference type="EMBL" id="RXJ52530.1"/>
    </source>
</evidence>
<dbReference type="InterPro" id="IPR043744">
    <property type="entry name" value="DUF5689"/>
</dbReference>
<dbReference type="Gene3D" id="2.60.120.200">
    <property type="match status" value="1"/>
</dbReference>
<dbReference type="AlphaFoldDB" id="A0A4V1LNE9"/>
<comment type="caution">
    <text evidence="2">The sequence shown here is derived from an EMBL/GenBank/DDBJ whole genome shotgun (WGS) entry which is preliminary data.</text>
</comment>
<dbReference type="Pfam" id="PF18942">
    <property type="entry name" value="DUF5689"/>
    <property type="match status" value="1"/>
</dbReference>
<gene>
    <name evidence="2" type="ORF">ESZ48_02215</name>
</gene>
<dbReference type="NCBIfam" id="NF038128">
    <property type="entry name" value="choice_anch_J"/>
    <property type="match status" value="1"/>
</dbReference>
<organism evidence="2 3">
    <name type="scientific">Gelidibacter gilvus</name>
    <dbReference type="NCBI Taxonomy" id="59602"/>
    <lineage>
        <taxon>Bacteria</taxon>
        <taxon>Pseudomonadati</taxon>
        <taxon>Bacteroidota</taxon>
        <taxon>Flavobacteriia</taxon>
        <taxon>Flavobacteriales</taxon>
        <taxon>Flavobacteriaceae</taxon>
        <taxon>Gelidibacter</taxon>
    </lineage>
</organism>
<name>A0A4V1LNE9_9FLAO</name>
<proteinExistence type="predicted"/>